<reference evidence="4 5" key="1">
    <citation type="journal article" date="2008" name="Proc. Natl. Acad. Sci. U.S.A.">
        <title>The genome of Cyanothece 51142, a unicellular diazotrophic cyanobacterium important in the marine nitrogen cycle.</title>
        <authorList>
            <person name="Welsh E.A."/>
            <person name="Liberton M."/>
            <person name="Stoeckel J."/>
            <person name="Loh T."/>
            <person name="Elvitigala T."/>
            <person name="Wang C."/>
            <person name="Wollam A."/>
            <person name="Fulton R.S."/>
            <person name="Clifton S.W."/>
            <person name="Jacobs J.M."/>
            <person name="Aurora R."/>
            <person name="Ghosh B.K."/>
            <person name="Sherman L.A."/>
            <person name="Smith R.D."/>
            <person name="Wilson R.K."/>
            <person name="Pakrasi H.B."/>
        </authorList>
    </citation>
    <scope>NUCLEOTIDE SEQUENCE [LARGE SCALE GENOMIC DNA]</scope>
    <source>
        <strain evidence="5">ATCC 51142 / BH68</strain>
    </source>
</reference>
<dbReference type="InterPro" id="IPR027417">
    <property type="entry name" value="P-loop_NTPase"/>
</dbReference>
<dbReference type="AlphaFoldDB" id="B1WWE5"/>
<dbReference type="InterPro" id="IPR037359">
    <property type="entry name" value="NST/OST"/>
</dbReference>
<evidence type="ECO:0000256" key="1">
    <source>
        <dbReference type="ARBA" id="ARBA00022679"/>
    </source>
</evidence>
<dbReference type="Proteomes" id="UP000001203">
    <property type="component" value="Chromosome circular"/>
</dbReference>
<accession>B1WWE5</accession>
<keyword evidence="5" id="KW-1185">Reference proteome</keyword>
<sequence>MKKLPNFIIIGAMKCATSSLHEQLNQQPGIFMSELKEPNFFSNDEEYSKGLNWYLSHFKEANINDLRGESSTHYSKLPTYPHTIERLQKHLPNAKFIYVMRHPINRLVSQYIHEWSQRVISEEINESLDRYPELIEYSLYTKQLQPYFDTFGKERVLPIFFERMLTTPQTELEKICHFIGYTNKPRWDEQLNASNVSSERMIKSDWRDAMVEAPGLKQLRRLLIPKSFRTWVRSLWTIKKKPELTSENIEKLTKIFDQDLAVLGSWLRVELTCDNFQETVKHSSLNWVNTTRI</sequence>
<organism evidence="4 5">
    <name type="scientific">Crocosphaera subtropica (strain ATCC 51142 / BH68)</name>
    <name type="common">Cyanothece sp. (strain ATCC 51142)</name>
    <dbReference type="NCBI Taxonomy" id="43989"/>
    <lineage>
        <taxon>Bacteria</taxon>
        <taxon>Bacillati</taxon>
        <taxon>Cyanobacteriota</taxon>
        <taxon>Cyanophyceae</taxon>
        <taxon>Oscillatoriophycideae</taxon>
        <taxon>Chroococcales</taxon>
        <taxon>Aphanothecaceae</taxon>
        <taxon>Crocosphaera</taxon>
        <taxon>Crocosphaera subtropica</taxon>
    </lineage>
</organism>
<feature type="domain" description="Sulfotransferase" evidence="3">
    <location>
        <begin position="5"/>
        <end position="261"/>
    </location>
</feature>
<dbReference type="STRING" id="43989.cce_4725"/>
<dbReference type="OrthoDB" id="9797480at2"/>
<evidence type="ECO:0000259" key="3">
    <source>
        <dbReference type="Pfam" id="PF00685"/>
    </source>
</evidence>
<dbReference type="Gene3D" id="3.40.50.300">
    <property type="entry name" value="P-loop containing nucleotide triphosphate hydrolases"/>
    <property type="match status" value="1"/>
</dbReference>
<evidence type="ECO:0000256" key="2">
    <source>
        <dbReference type="ARBA" id="ARBA00023180"/>
    </source>
</evidence>
<dbReference type="PANTHER" id="PTHR10605">
    <property type="entry name" value="HEPARAN SULFATE SULFOTRANSFERASE"/>
    <property type="match status" value="1"/>
</dbReference>
<dbReference type="eggNOG" id="COG0457">
    <property type="taxonomic scope" value="Bacteria"/>
</dbReference>
<gene>
    <name evidence="4" type="ordered locus">cce_4725</name>
</gene>
<keyword evidence="1" id="KW-0808">Transferase</keyword>
<proteinExistence type="predicted"/>
<evidence type="ECO:0000313" key="5">
    <source>
        <dbReference type="Proteomes" id="UP000001203"/>
    </source>
</evidence>
<dbReference type="PANTHER" id="PTHR10605:SF56">
    <property type="entry name" value="BIFUNCTIONAL HEPARAN SULFATE N-DEACETYLASE_N-SULFOTRANSFERASE"/>
    <property type="match status" value="1"/>
</dbReference>
<dbReference type="InterPro" id="IPR000863">
    <property type="entry name" value="Sulfotransferase_dom"/>
</dbReference>
<dbReference type="HOGENOM" id="CLU_017703_1_1_3"/>
<keyword evidence="2" id="KW-0325">Glycoprotein</keyword>
<name>B1WWE5_CROS5</name>
<dbReference type="RefSeq" id="WP_009543234.1">
    <property type="nucleotide sequence ID" value="NC_010546.1"/>
</dbReference>
<evidence type="ECO:0000313" key="4">
    <source>
        <dbReference type="EMBL" id="ACB54073.1"/>
    </source>
</evidence>
<protein>
    <submittedName>
        <fullName evidence="4">Probable sulfotransferase</fullName>
    </submittedName>
</protein>
<dbReference type="Pfam" id="PF00685">
    <property type="entry name" value="Sulfotransfer_1"/>
    <property type="match status" value="1"/>
</dbReference>
<dbReference type="SUPFAM" id="SSF52540">
    <property type="entry name" value="P-loop containing nucleoside triphosphate hydrolases"/>
    <property type="match status" value="1"/>
</dbReference>
<dbReference type="GO" id="GO:0008146">
    <property type="term" value="F:sulfotransferase activity"/>
    <property type="evidence" value="ECO:0007669"/>
    <property type="project" value="InterPro"/>
</dbReference>
<dbReference type="KEGG" id="cyt:cce_4725"/>
<dbReference type="EMBL" id="CP000806">
    <property type="protein sequence ID" value="ACB54073.1"/>
    <property type="molecule type" value="Genomic_DNA"/>
</dbReference>